<evidence type="ECO:0000313" key="2">
    <source>
        <dbReference type="EMBL" id="TYK64770.1"/>
    </source>
</evidence>
<protein>
    <recommendedName>
        <fullName evidence="1">Glycosyl transferase family 28 C-terminal domain-containing protein</fullName>
    </recommendedName>
</protein>
<dbReference type="EMBL" id="PJAI02000018">
    <property type="protein sequence ID" value="TYK64770.1"/>
    <property type="molecule type" value="Genomic_DNA"/>
</dbReference>
<dbReference type="Proteomes" id="UP000815846">
    <property type="component" value="Unassembled WGS sequence"/>
</dbReference>
<gene>
    <name evidence="2" type="ORF">CWS31_013840</name>
</gene>
<evidence type="ECO:0000313" key="3">
    <source>
        <dbReference type="Proteomes" id="UP000815846"/>
    </source>
</evidence>
<feature type="domain" description="Glycosyl transferase family 28 C-terminal" evidence="1">
    <location>
        <begin position="7"/>
        <end position="140"/>
    </location>
</feature>
<dbReference type="SUPFAM" id="SSF53756">
    <property type="entry name" value="UDP-Glycosyltransferase/glycogen phosphorylase"/>
    <property type="match status" value="1"/>
</dbReference>
<reference evidence="2 3" key="1">
    <citation type="submission" date="2019-08" db="EMBL/GenBank/DDBJ databases">
        <title>Microbe sample from Colwellia echini.</title>
        <authorList>
            <person name="Christiansen L."/>
            <person name="Pathiraja D."/>
            <person name="Schultz-Johansen M."/>
            <person name="Choi I.-G."/>
            <person name="Stougaard P."/>
        </authorList>
    </citation>
    <scope>NUCLEOTIDE SEQUENCE [LARGE SCALE GENOMIC DNA]</scope>
    <source>
        <strain evidence="2 3">A3</strain>
    </source>
</reference>
<organism evidence="2 3">
    <name type="scientific">Colwellia echini</name>
    <dbReference type="NCBI Taxonomy" id="1982103"/>
    <lineage>
        <taxon>Bacteria</taxon>
        <taxon>Pseudomonadati</taxon>
        <taxon>Pseudomonadota</taxon>
        <taxon>Gammaproteobacteria</taxon>
        <taxon>Alteromonadales</taxon>
        <taxon>Colwelliaceae</taxon>
        <taxon>Colwellia</taxon>
    </lineage>
</organism>
<dbReference type="Pfam" id="PF04101">
    <property type="entry name" value="Glyco_tran_28_C"/>
    <property type="match status" value="1"/>
</dbReference>
<sequence>MLKKPLIFVTTGTQLPFDRLITQINNWASKDKQVNVIAQTANSNGDYHSIKTVDFLTPSEYDEYTSEATVIVGHAGMGTIITGFEKNKPLILMARKFQFGEHRNDHQQSTTSKFDGVKGVYIANDEQELQALLSRYDQLEPASDESSPNRNKLIDYLSTVIENC</sequence>
<name>A0ABY3MUB0_9GAMM</name>
<evidence type="ECO:0000259" key="1">
    <source>
        <dbReference type="Pfam" id="PF04101"/>
    </source>
</evidence>
<proteinExistence type="predicted"/>
<keyword evidence="3" id="KW-1185">Reference proteome</keyword>
<dbReference type="Gene3D" id="3.40.50.2000">
    <property type="entry name" value="Glycogen Phosphorylase B"/>
    <property type="match status" value="1"/>
</dbReference>
<accession>A0ABY3MUB0</accession>
<dbReference type="InterPro" id="IPR007235">
    <property type="entry name" value="Glyco_trans_28_C"/>
</dbReference>
<comment type="caution">
    <text evidence="2">The sequence shown here is derived from an EMBL/GenBank/DDBJ whole genome shotgun (WGS) entry which is preliminary data.</text>
</comment>